<feature type="transmembrane region" description="Helical" evidence="1">
    <location>
        <begin position="42"/>
        <end position="63"/>
    </location>
</feature>
<gene>
    <name evidence="2" type="ORF">TRITD_2Bv1G043020</name>
</gene>
<dbReference type="Gramene" id="TRITD2Bv1G043020.3">
    <property type="protein sequence ID" value="TRITD2Bv1G043020.3"/>
    <property type="gene ID" value="TRITD2Bv1G043020"/>
</dbReference>
<evidence type="ECO:0000256" key="1">
    <source>
        <dbReference type="SAM" id="Phobius"/>
    </source>
</evidence>
<keyword evidence="3" id="KW-1185">Reference proteome</keyword>
<evidence type="ECO:0000313" key="2">
    <source>
        <dbReference type="EMBL" id="VAH42571.1"/>
    </source>
</evidence>
<evidence type="ECO:0000313" key="3">
    <source>
        <dbReference type="Proteomes" id="UP000324705"/>
    </source>
</evidence>
<name>A0A9R1PFL7_TRITD</name>
<organism evidence="2 3">
    <name type="scientific">Triticum turgidum subsp. durum</name>
    <name type="common">Durum wheat</name>
    <name type="synonym">Triticum durum</name>
    <dbReference type="NCBI Taxonomy" id="4567"/>
    <lineage>
        <taxon>Eukaryota</taxon>
        <taxon>Viridiplantae</taxon>
        <taxon>Streptophyta</taxon>
        <taxon>Embryophyta</taxon>
        <taxon>Tracheophyta</taxon>
        <taxon>Spermatophyta</taxon>
        <taxon>Magnoliopsida</taxon>
        <taxon>Liliopsida</taxon>
        <taxon>Poales</taxon>
        <taxon>Poaceae</taxon>
        <taxon>BOP clade</taxon>
        <taxon>Pooideae</taxon>
        <taxon>Triticodae</taxon>
        <taxon>Triticeae</taxon>
        <taxon>Triticinae</taxon>
        <taxon>Triticum</taxon>
    </lineage>
</organism>
<feature type="transmembrane region" description="Helical" evidence="1">
    <location>
        <begin position="18"/>
        <end position="35"/>
    </location>
</feature>
<dbReference type="Proteomes" id="UP000324705">
    <property type="component" value="Chromosome 2B"/>
</dbReference>
<dbReference type="AlphaFoldDB" id="A0A9R1PFL7"/>
<keyword evidence="1" id="KW-0472">Membrane</keyword>
<dbReference type="EMBL" id="LT934114">
    <property type="protein sequence ID" value="VAH42571.1"/>
    <property type="molecule type" value="Genomic_DNA"/>
</dbReference>
<keyword evidence="1" id="KW-0812">Transmembrane</keyword>
<reference evidence="2 3" key="1">
    <citation type="submission" date="2017-09" db="EMBL/GenBank/DDBJ databases">
        <authorList>
            <consortium name="International Durum Wheat Genome Sequencing Consortium (IDWGSC)"/>
            <person name="Milanesi L."/>
        </authorList>
    </citation>
    <scope>NUCLEOTIDE SEQUENCE [LARGE SCALE GENOMIC DNA]</scope>
    <source>
        <strain evidence="3">cv. Svevo</strain>
    </source>
</reference>
<keyword evidence="1" id="KW-1133">Transmembrane helix</keyword>
<proteinExistence type="predicted"/>
<feature type="transmembrane region" description="Helical" evidence="1">
    <location>
        <begin position="145"/>
        <end position="169"/>
    </location>
</feature>
<protein>
    <submittedName>
        <fullName evidence="2">Uncharacterized protein</fullName>
    </submittedName>
</protein>
<feature type="transmembrane region" description="Helical" evidence="1">
    <location>
        <begin position="189"/>
        <end position="211"/>
    </location>
</feature>
<accession>A0A9R1PFL7</accession>
<feature type="transmembrane region" description="Helical" evidence="1">
    <location>
        <begin position="83"/>
        <end position="105"/>
    </location>
</feature>
<sequence length="231" mass="24756">MAVADAVLPSPPTPPPPPARIVVVMLLLLRFARVLRVAAGALTYVCSAVACVSTGAAAALLVAHRAWGTRSGPFLFLQALMYGGLKVCVLSVLASLALAVLMVCVQRVAYEIAVRTGSISEYNKSRFVSIKREPLSHLFWLPRTAVLGVAVDVAFFLLTVAGLLVATMSPHVEGSKSHGQMAGSVIMEVGLFGMLVTACFVTIPALILHAWRRDQAEWKARFGKELQCPFR</sequence>